<dbReference type="EMBL" id="BAAAOH010000001">
    <property type="protein sequence ID" value="GAA1998464.1"/>
    <property type="molecule type" value="Genomic_DNA"/>
</dbReference>
<sequence length="81" mass="8274">MFMLCFFRVGCDVQGDQGDAEVSDASEEAVQCCLVDHFAGEGGGSVALIGEGESSEPVAPTLIKPPVQADLVSVGFGIPVS</sequence>
<gene>
    <name evidence="1" type="ORF">GCM10009777_39700</name>
</gene>
<evidence type="ECO:0000313" key="1">
    <source>
        <dbReference type="EMBL" id="GAA1998464.1"/>
    </source>
</evidence>
<organism evidence="1 2">
    <name type="scientific">Microbacterium pumilum</name>
    <dbReference type="NCBI Taxonomy" id="344165"/>
    <lineage>
        <taxon>Bacteria</taxon>
        <taxon>Bacillati</taxon>
        <taxon>Actinomycetota</taxon>
        <taxon>Actinomycetes</taxon>
        <taxon>Micrococcales</taxon>
        <taxon>Microbacteriaceae</taxon>
        <taxon>Microbacterium</taxon>
    </lineage>
</organism>
<dbReference type="Proteomes" id="UP001500326">
    <property type="component" value="Unassembled WGS sequence"/>
</dbReference>
<protein>
    <submittedName>
        <fullName evidence="1">Uncharacterized protein</fullName>
    </submittedName>
</protein>
<keyword evidence="2" id="KW-1185">Reference proteome</keyword>
<evidence type="ECO:0000313" key="2">
    <source>
        <dbReference type="Proteomes" id="UP001500326"/>
    </source>
</evidence>
<accession>A0ABP5EH15</accession>
<proteinExistence type="predicted"/>
<comment type="caution">
    <text evidence="1">The sequence shown here is derived from an EMBL/GenBank/DDBJ whole genome shotgun (WGS) entry which is preliminary data.</text>
</comment>
<reference evidence="2" key="1">
    <citation type="journal article" date="2019" name="Int. J. Syst. Evol. Microbiol.">
        <title>The Global Catalogue of Microorganisms (GCM) 10K type strain sequencing project: providing services to taxonomists for standard genome sequencing and annotation.</title>
        <authorList>
            <consortium name="The Broad Institute Genomics Platform"/>
            <consortium name="The Broad Institute Genome Sequencing Center for Infectious Disease"/>
            <person name="Wu L."/>
            <person name="Ma J."/>
        </authorList>
    </citation>
    <scope>NUCLEOTIDE SEQUENCE [LARGE SCALE GENOMIC DNA]</scope>
    <source>
        <strain evidence="2">JCM 14902</strain>
    </source>
</reference>
<name>A0ABP5EH15_9MICO</name>